<dbReference type="KEGG" id="tet:TTHERM_01281660"/>
<accession>Q24CM4</accession>
<evidence type="ECO:0000313" key="1">
    <source>
        <dbReference type="EMBL" id="EAS05540.2"/>
    </source>
</evidence>
<gene>
    <name evidence="1" type="ORF">TTHERM_01281660</name>
</gene>
<sequence>MIKMNIRQKNTLQIDQAIQKSNKDFLNEKQVSHKKVYSKEIEFIGQLIDQLKEIKQQKIHFQESNEKLQQNMLNKINNFILMLTEFSILDRLQSRITLNQQITKKQNL</sequence>
<name>Q24CM4_TETTS</name>
<organism evidence="1 2">
    <name type="scientific">Tetrahymena thermophila (strain SB210)</name>
    <dbReference type="NCBI Taxonomy" id="312017"/>
    <lineage>
        <taxon>Eukaryota</taxon>
        <taxon>Sar</taxon>
        <taxon>Alveolata</taxon>
        <taxon>Ciliophora</taxon>
        <taxon>Intramacronucleata</taxon>
        <taxon>Oligohymenophorea</taxon>
        <taxon>Hymenostomatida</taxon>
        <taxon>Tetrahymenina</taxon>
        <taxon>Tetrahymenidae</taxon>
        <taxon>Tetrahymena</taxon>
    </lineage>
</organism>
<proteinExistence type="predicted"/>
<dbReference type="Proteomes" id="UP000009168">
    <property type="component" value="Unassembled WGS sequence"/>
</dbReference>
<evidence type="ECO:0000313" key="2">
    <source>
        <dbReference type="Proteomes" id="UP000009168"/>
    </source>
</evidence>
<dbReference type="AlphaFoldDB" id="Q24CM4"/>
<dbReference type="GeneID" id="7832178"/>
<keyword evidence="2" id="KW-1185">Reference proteome</keyword>
<reference evidence="2" key="1">
    <citation type="journal article" date="2006" name="PLoS Biol.">
        <title>Macronuclear genome sequence of the ciliate Tetrahymena thermophila, a model eukaryote.</title>
        <authorList>
            <person name="Eisen J.A."/>
            <person name="Coyne R.S."/>
            <person name="Wu M."/>
            <person name="Wu D."/>
            <person name="Thiagarajan M."/>
            <person name="Wortman J.R."/>
            <person name="Badger J.H."/>
            <person name="Ren Q."/>
            <person name="Amedeo P."/>
            <person name="Jones K.M."/>
            <person name="Tallon L.J."/>
            <person name="Delcher A.L."/>
            <person name="Salzberg S.L."/>
            <person name="Silva J.C."/>
            <person name="Haas B.J."/>
            <person name="Majoros W.H."/>
            <person name="Farzad M."/>
            <person name="Carlton J.M."/>
            <person name="Smith R.K. Jr."/>
            <person name="Garg J."/>
            <person name="Pearlman R.E."/>
            <person name="Karrer K.M."/>
            <person name="Sun L."/>
            <person name="Manning G."/>
            <person name="Elde N.C."/>
            <person name="Turkewitz A.P."/>
            <person name="Asai D.J."/>
            <person name="Wilkes D.E."/>
            <person name="Wang Y."/>
            <person name="Cai H."/>
            <person name="Collins K."/>
            <person name="Stewart B.A."/>
            <person name="Lee S.R."/>
            <person name="Wilamowska K."/>
            <person name="Weinberg Z."/>
            <person name="Ruzzo W.L."/>
            <person name="Wloga D."/>
            <person name="Gaertig J."/>
            <person name="Frankel J."/>
            <person name="Tsao C.-C."/>
            <person name="Gorovsky M.A."/>
            <person name="Keeling P.J."/>
            <person name="Waller R.F."/>
            <person name="Patron N.J."/>
            <person name="Cherry J.M."/>
            <person name="Stover N.A."/>
            <person name="Krieger C.J."/>
            <person name="del Toro C."/>
            <person name="Ryder H.F."/>
            <person name="Williamson S.C."/>
            <person name="Barbeau R.A."/>
            <person name="Hamilton E.P."/>
            <person name="Orias E."/>
        </authorList>
    </citation>
    <scope>NUCLEOTIDE SEQUENCE [LARGE SCALE GENOMIC DNA]</scope>
    <source>
        <strain evidence="2">SB210</strain>
    </source>
</reference>
<protein>
    <submittedName>
        <fullName evidence="1">Uncharacterized protein</fullName>
    </submittedName>
</protein>
<dbReference type="RefSeq" id="XP_001025785.2">
    <property type="nucleotide sequence ID" value="XM_001025785.2"/>
</dbReference>
<dbReference type="HOGENOM" id="CLU_1566022_0_0_1"/>
<dbReference type="InParanoid" id="Q24CM4"/>
<dbReference type="EMBL" id="GG662365">
    <property type="protein sequence ID" value="EAS05540.2"/>
    <property type="molecule type" value="Genomic_DNA"/>
</dbReference>